<evidence type="ECO:0000256" key="1">
    <source>
        <dbReference type="ARBA" id="ARBA00004141"/>
    </source>
</evidence>
<keyword evidence="7 9" id="KW-0811">Translocation</keyword>
<reference evidence="10 11" key="1">
    <citation type="submission" date="2018-06" db="EMBL/GenBank/DDBJ databases">
        <title>Genome sequencing of Oceanotoga sp. sy52.</title>
        <authorList>
            <person name="Mori K."/>
        </authorList>
    </citation>
    <scope>NUCLEOTIDE SEQUENCE [LARGE SCALE GENOMIC DNA]</scope>
    <source>
        <strain evidence="11">sy52</strain>
    </source>
</reference>
<dbReference type="EMBL" id="AP018712">
    <property type="protein sequence ID" value="BBE32112.1"/>
    <property type="molecule type" value="Genomic_DNA"/>
</dbReference>
<evidence type="ECO:0000256" key="9">
    <source>
        <dbReference type="RuleBase" id="RU365087"/>
    </source>
</evidence>
<evidence type="ECO:0000256" key="4">
    <source>
        <dbReference type="ARBA" id="ARBA00022692"/>
    </source>
</evidence>
<dbReference type="InParanoid" id="A0A7G1GBZ5"/>
<dbReference type="GO" id="GO:0009306">
    <property type="term" value="P:protein secretion"/>
    <property type="evidence" value="ECO:0007669"/>
    <property type="project" value="UniProtKB-UniRule"/>
</dbReference>
<evidence type="ECO:0000256" key="3">
    <source>
        <dbReference type="ARBA" id="ARBA00022448"/>
    </source>
</evidence>
<dbReference type="Pfam" id="PF03840">
    <property type="entry name" value="SecG"/>
    <property type="match status" value="1"/>
</dbReference>
<evidence type="ECO:0000313" key="11">
    <source>
        <dbReference type="Proteomes" id="UP000516361"/>
    </source>
</evidence>
<dbReference type="NCBIfam" id="TIGR00810">
    <property type="entry name" value="secG"/>
    <property type="match status" value="1"/>
</dbReference>
<evidence type="ECO:0000256" key="8">
    <source>
        <dbReference type="ARBA" id="ARBA00023136"/>
    </source>
</evidence>
<comment type="subcellular location">
    <subcellularLocation>
        <location evidence="9">Cell membrane</location>
        <topology evidence="9">Multi-pass membrane protein</topology>
    </subcellularLocation>
    <subcellularLocation>
        <location evidence="1">Membrane</location>
        <topology evidence="1">Multi-pass membrane protein</topology>
    </subcellularLocation>
</comment>
<dbReference type="Proteomes" id="UP000516361">
    <property type="component" value="Chromosome"/>
</dbReference>
<accession>A0A7G1GBZ5</accession>
<organism evidence="10 11">
    <name type="scientific">Tepiditoga spiralis</name>
    <dbReference type="NCBI Taxonomy" id="2108365"/>
    <lineage>
        <taxon>Bacteria</taxon>
        <taxon>Thermotogati</taxon>
        <taxon>Thermotogota</taxon>
        <taxon>Thermotogae</taxon>
        <taxon>Petrotogales</taxon>
        <taxon>Petrotogaceae</taxon>
        <taxon>Tepiditoga</taxon>
    </lineage>
</organism>
<evidence type="ECO:0000256" key="5">
    <source>
        <dbReference type="ARBA" id="ARBA00022927"/>
    </source>
</evidence>
<dbReference type="AlphaFoldDB" id="A0A7G1GBZ5"/>
<feature type="transmembrane region" description="Helical" evidence="9">
    <location>
        <begin position="58"/>
        <end position="77"/>
    </location>
</feature>
<keyword evidence="8 9" id="KW-0472">Membrane</keyword>
<gene>
    <name evidence="10" type="ORF">OSSY52_22530</name>
</gene>
<keyword evidence="3 9" id="KW-0813">Transport</keyword>
<dbReference type="GO" id="GO:0015450">
    <property type="term" value="F:protein-transporting ATPase activity"/>
    <property type="evidence" value="ECO:0007669"/>
    <property type="project" value="UniProtKB-UniRule"/>
</dbReference>
<dbReference type="RefSeq" id="WP_190614966.1">
    <property type="nucleotide sequence ID" value="NZ_AP018712.1"/>
</dbReference>
<feature type="transmembrane region" description="Helical" evidence="9">
    <location>
        <begin position="6"/>
        <end position="24"/>
    </location>
</feature>
<dbReference type="InterPro" id="IPR004692">
    <property type="entry name" value="SecG"/>
</dbReference>
<keyword evidence="6 9" id="KW-1133">Transmembrane helix</keyword>
<dbReference type="GO" id="GO:0005886">
    <property type="term" value="C:plasma membrane"/>
    <property type="evidence" value="ECO:0007669"/>
    <property type="project" value="UniProtKB-SubCell"/>
</dbReference>
<evidence type="ECO:0000256" key="7">
    <source>
        <dbReference type="ARBA" id="ARBA00023010"/>
    </source>
</evidence>
<dbReference type="PRINTS" id="PR01651">
    <property type="entry name" value="SECGEXPORT"/>
</dbReference>
<keyword evidence="9" id="KW-1003">Cell membrane</keyword>
<proteinExistence type="inferred from homology"/>
<keyword evidence="11" id="KW-1185">Reference proteome</keyword>
<evidence type="ECO:0000313" key="10">
    <source>
        <dbReference type="EMBL" id="BBE32112.1"/>
    </source>
</evidence>
<name>A0A7G1GBZ5_9BACT</name>
<protein>
    <recommendedName>
        <fullName evidence="9">Protein-export membrane protein SecG</fullName>
    </recommendedName>
</protein>
<keyword evidence="5 9" id="KW-0653">Protein transport</keyword>
<comment type="similarity">
    <text evidence="2 9">Belongs to the SecG family.</text>
</comment>
<sequence length="79" mass="8639">MSALGIIFVIVHVILSLGLIYFALQRMQKNSELGGAFGGGAANTQFGREKGFDPAAKLAMWFGIFFMISCFVTTIFLTR</sequence>
<evidence type="ECO:0000256" key="2">
    <source>
        <dbReference type="ARBA" id="ARBA00008445"/>
    </source>
</evidence>
<dbReference type="KEGG" id="ocy:OSSY52_22530"/>
<keyword evidence="4 9" id="KW-0812">Transmembrane</keyword>
<evidence type="ECO:0000256" key="6">
    <source>
        <dbReference type="ARBA" id="ARBA00022989"/>
    </source>
</evidence>
<comment type="function">
    <text evidence="9">Involved in protein export. Participates in an early event of protein translocation.</text>
</comment>